<feature type="compositionally biased region" description="Basic and acidic residues" evidence="1">
    <location>
        <begin position="29"/>
        <end position="58"/>
    </location>
</feature>
<evidence type="ECO:0000313" key="2">
    <source>
        <dbReference type="EMBL" id="BDZ44783.1"/>
    </source>
</evidence>
<proteinExistence type="predicted"/>
<reference evidence="3" key="1">
    <citation type="journal article" date="2019" name="Int. J. Syst. Evol. Microbiol.">
        <title>The Global Catalogue of Microorganisms (GCM) 10K type strain sequencing project: providing services to taxonomists for standard genome sequencing and annotation.</title>
        <authorList>
            <consortium name="The Broad Institute Genomics Platform"/>
            <consortium name="The Broad Institute Genome Sequencing Center for Infectious Disease"/>
            <person name="Wu L."/>
            <person name="Ma J."/>
        </authorList>
    </citation>
    <scope>NUCLEOTIDE SEQUENCE [LARGE SCALE GENOMIC DNA]</scope>
    <source>
        <strain evidence="3">NBRC 108725</strain>
    </source>
</reference>
<dbReference type="Proteomes" id="UP001321498">
    <property type="component" value="Chromosome"/>
</dbReference>
<evidence type="ECO:0000313" key="3">
    <source>
        <dbReference type="Proteomes" id="UP001321498"/>
    </source>
</evidence>
<protein>
    <submittedName>
        <fullName evidence="2">Uncharacterized protein</fullName>
    </submittedName>
</protein>
<evidence type="ECO:0000256" key="1">
    <source>
        <dbReference type="SAM" id="MobiDB-lite"/>
    </source>
</evidence>
<sequence length="58" mass="6606">MAEPRKSRRVRTEPVPGSDPAPQAPGRVELSREDAEESWGDRRGPNDDRLIQDKPPHY</sequence>
<feature type="region of interest" description="Disordered" evidence="1">
    <location>
        <begin position="1"/>
        <end position="58"/>
    </location>
</feature>
<dbReference type="EMBL" id="AP027731">
    <property type="protein sequence ID" value="BDZ44783.1"/>
    <property type="molecule type" value="Genomic_DNA"/>
</dbReference>
<gene>
    <name evidence="2" type="ORF">GCM10025866_06920</name>
</gene>
<organism evidence="2 3">
    <name type="scientific">Naasia aerilata</name>
    <dbReference type="NCBI Taxonomy" id="1162966"/>
    <lineage>
        <taxon>Bacteria</taxon>
        <taxon>Bacillati</taxon>
        <taxon>Actinomycetota</taxon>
        <taxon>Actinomycetes</taxon>
        <taxon>Micrococcales</taxon>
        <taxon>Microbacteriaceae</taxon>
        <taxon>Naasia</taxon>
    </lineage>
</organism>
<accession>A0ABN6XMX0</accession>
<name>A0ABN6XMX0_9MICO</name>
<keyword evidence="3" id="KW-1185">Reference proteome</keyword>
<dbReference type="RefSeq" id="WP_286278198.1">
    <property type="nucleotide sequence ID" value="NZ_AP027731.1"/>
</dbReference>